<feature type="domain" description="Glycoside hydrolase family 3 N-terminal" evidence="7">
    <location>
        <begin position="86"/>
        <end position="407"/>
    </location>
</feature>
<keyword evidence="5" id="KW-0326">Glycosidase</keyword>
<proteinExistence type="inferred from homology"/>
<evidence type="ECO:0000256" key="4">
    <source>
        <dbReference type="ARBA" id="ARBA00022801"/>
    </source>
</evidence>
<dbReference type="SUPFAM" id="SSF51445">
    <property type="entry name" value="(Trans)glycosidases"/>
    <property type="match status" value="1"/>
</dbReference>
<keyword evidence="9" id="KW-1185">Reference proteome</keyword>
<name>A0ABT1GXB9_9NOCA</name>
<keyword evidence="4" id="KW-0378">Hydrolase</keyword>
<dbReference type="Proteomes" id="UP001205740">
    <property type="component" value="Unassembled WGS sequence"/>
</dbReference>
<dbReference type="EC" id="3.2.1.52" evidence="3"/>
<dbReference type="InterPro" id="IPR001764">
    <property type="entry name" value="Glyco_hydro_3_N"/>
</dbReference>
<evidence type="ECO:0000313" key="9">
    <source>
        <dbReference type="Proteomes" id="UP001205740"/>
    </source>
</evidence>
<feature type="compositionally biased region" description="Low complexity" evidence="6">
    <location>
        <begin position="50"/>
        <end position="65"/>
    </location>
</feature>
<sequence>MPCSGAVVVTRARLLGMSWDRRRRLRTAALCLVAIAATACSPTQPAGVESTSAAPTGTTSSAASSTAAASPVASARCASTIAGMSLRDKLASLLVVGVTGPSDALRVVRDQHVGGIFLQSSTDPSIYADGRLRSIARSGPRPVLVTIDQEGGRVSRLADLGIDSPSARDLARTSTPAEVRAIARRTGEGMRRLGITVDLAPDADVSDQPDDTVIGDRSFSDDPATVARYAAAFANGLRDAGIMPVFKHFPGHGHGSGDSHTGTVRTPPLSQLRTDDLVPYRTLLPGPAGPPATGVMVGHLIVPGLTGDELPASISPAAMRMLRTGVGYGGRPFDGPIFTDDLSGMAAISARYGIVEAVTRAIEAGADLALWLTTSAVPSVLDGLTTAVRSGRITTTRVDDSVERVLRTTGGC</sequence>
<dbReference type="Pfam" id="PF00933">
    <property type="entry name" value="Glyco_hydro_3"/>
    <property type="match status" value="1"/>
</dbReference>
<evidence type="ECO:0000256" key="2">
    <source>
        <dbReference type="ARBA" id="ARBA00005336"/>
    </source>
</evidence>
<evidence type="ECO:0000313" key="8">
    <source>
        <dbReference type="EMBL" id="MCP2159628.1"/>
    </source>
</evidence>
<evidence type="ECO:0000256" key="5">
    <source>
        <dbReference type="ARBA" id="ARBA00023295"/>
    </source>
</evidence>
<gene>
    <name evidence="8" type="ORF">LX12_000807</name>
</gene>
<dbReference type="InterPro" id="IPR050226">
    <property type="entry name" value="NagZ_Beta-hexosaminidase"/>
</dbReference>
<evidence type="ECO:0000256" key="6">
    <source>
        <dbReference type="SAM" id="MobiDB-lite"/>
    </source>
</evidence>
<comment type="catalytic activity">
    <reaction evidence="1">
        <text>Hydrolysis of terminal non-reducing N-acetyl-D-hexosamine residues in N-acetyl-beta-D-hexosaminides.</text>
        <dbReference type="EC" id="3.2.1.52"/>
    </reaction>
</comment>
<organism evidence="8 9">
    <name type="scientific">Williamsia serinedens</name>
    <dbReference type="NCBI Taxonomy" id="391736"/>
    <lineage>
        <taxon>Bacteria</taxon>
        <taxon>Bacillati</taxon>
        <taxon>Actinomycetota</taxon>
        <taxon>Actinomycetes</taxon>
        <taxon>Mycobacteriales</taxon>
        <taxon>Nocardiaceae</taxon>
        <taxon>Williamsia</taxon>
    </lineage>
</organism>
<comment type="caution">
    <text evidence="8">The sequence shown here is derived from an EMBL/GenBank/DDBJ whole genome shotgun (WGS) entry which is preliminary data.</text>
</comment>
<dbReference type="InterPro" id="IPR017853">
    <property type="entry name" value="GH"/>
</dbReference>
<protein>
    <recommendedName>
        <fullName evidence="3">beta-N-acetylhexosaminidase</fullName>
        <ecNumber evidence="3">3.2.1.52</ecNumber>
    </recommendedName>
</protein>
<dbReference type="PANTHER" id="PTHR30480">
    <property type="entry name" value="BETA-HEXOSAMINIDASE-RELATED"/>
    <property type="match status" value="1"/>
</dbReference>
<reference evidence="8 9" key="1">
    <citation type="submission" date="2022-06" db="EMBL/GenBank/DDBJ databases">
        <title>Genomic Encyclopedia of Archaeal and Bacterial Type Strains, Phase II (KMG-II): from individual species to whole genera.</title>
        <authorList>
            <person name="Goeker M."/>
        </authorList>
    </citation>
    <scope>NUCLEOTIDE SEQUENCE [LARGE SCALE GENOMIC DNA]</scope>
    <source>
        <strain evidence="8 9">DSM 45037</strain>
    </source>
</reference>
<comment type="similarity">
    <text evidence="2">Belongs to the glycosyl hydrolase 3 family.</text>
</comment>
<dbReference type="EMBL" id="JAMTCG010000002">
    <property type="protein sequence ID" value="MCP2159628.1"/>
    <property type="molecule type" value="Genomic_DNA"/>
</dbReference>
<evidence type="ECO:0000256" key="1">
    <source>
        <dbReference type="ARBA" id="ARBA00001231"/>
    </source>
</evidence>
<dbReference type="Gene3D" id="3.20.20.300">
    <property type="entry name" value="Glycoside hydrolase, family 3, N-terminal domain"/>
    <property type="match status" value="1"/>
</dbReference>
<evidence type="ECO:0000256" key="3">
    <source>
        <dbReference type="ARBA" id="ARBA00012663"/>
    </source>
</evidence>
<dbReference type="InterPro" id="IPR036962">
    <property type="entry name" value="Glyco_hydro_3_N_sf"/>
</dbReference>
<accession>A0ABT1GXB9</accession>
<dbReference type="PANTHER" id="PTHR30480:SF13">
    <property type="entry name" value="BETA-HEXOSAMINIDASE"/>
    <property type="match status" value="1"/>
</dbReference>
<feature type="region of interest" description="Disordered" evidence="6">
    <location>
        <begin position="43"/>
        <end position="65"/>
    </location>
</feature>
<evidence type="ECO:0000259" key="7">
    <source>
        <dbReference type="Pfam" id="PF00933"/>
    </source>
</evidence>